<dbReference type="GO" id="GO:0003824">
    <property type="term" value="F:catalytic activity"/>
    <property type="evidence" value="ECO:0007669"/>
    <property type="project" value="InterPro"/>
</dbReference>
<dbReference type="InterPro" id="IPR035994">
    <property type="entry name" value="Nucleoside_phosphorylase_sf"/>
</dbReference>
<dbReference type="PANTHER" id="PTHR46082:SF11">
    <property type="entry name" value="AAA+ ATPASE DOMAIN-CONTAINING PROTEIN-RELATED"/>
    <property type="match status" value="1"/>
</dbReference>
<evidence type="ECO:0000256" key="2">
    <source>
        <dbReference type="PROSITE-ProRule" id="PRU00023"/>
    </source>
</evidence>
<sequence>MPSRRLSSRDYKVAWICALPIELAAAKSLLDDVHESLPQPTDCNAYTLGSMYGHNIAIACLQSGIYGTCSAASVATQMKQTFPSIEFGLTVGVGGGVPTRADIRLGDVVVSTPTGQLGGVVQYDYGKSCPCGSFERTGSLNKPYLPLLVAVSHLRSDYLLHDTQISKVISDAIGHHKDTFPRPAEDWLFQPTYVHHGGAGDCSSCDKSHLVPRGPRASSEPHIHYGLIASGDRVIKDAQMRDSYAEDLPILCFEMESAGIMDQLPCLVIRGICDYCDSHKQKNWQGFAALAAAAYAKKLLSIVPLASDAVVCDQGSELTEKEKEFLGKLSITDPQGAVNSFKRGKGNRTSGTCSWFLESNELKSWFQPARNKSNVLWLYGNPGTGKSTMAVTLAEELSRKDYFLTQNNILSIYFCDARSDCKGKATSILRGLLYQIIIERPELIRQIMPKYEIQQERLLTSFDMLWALLMDLGRVTRGPKIYCIVDALDECEPHDREIMLRQIKQYFDGFHSEGSILPSVYFFVTSRPYPEIRSYISLFPCIDLGSRQEIITDLRATIRERVEILAKQKSYSVSVKERVSQILEEKADGTFLWIGIVCDRLSQPQTTNPLKTLQKLPQGLHSLYKNLLDDAFTAENDEEDYQTMKDMLKLVAFARRPLTMAELADACSLYPDEDTDSRLQFTRAIVDLFRLLVIVDKDCVRLLHMSVKDFLMSEMSEMKELVANYALSCRCIKAILENSRMKAQHAALVPEQAFLCYAVMNWPKHAGLAETEFVIQKEHREFFENRYGAWKCWLDDFNHLTRGTGYGLRDGHGLVHVVARWGILPVFTFLSPGTLEDKDPCGQTPLLVAARNAQVRTIRFLVESGVNVKALDNEDQNILHILCNNGKYNDNTMTNFLLDKGASPYDCDKDNMTPFLYAVANLDEGFAQDFLRYGYDLDTKIQRRWWPGRTTMAFPAYTRPKTEKEVAAPILETGLTVLHFSALNACTKMTAFLLRNGADPNVRSEAGDTPLHLAIRCGLLGRECHDAWGKGTYAIESLKDLITNPASEEAADIYRAIDQARGQIVDTLLESKVIDINVANSCGEYAQHLINFTKDYALQVLCKLMEKGADIARLNGSRQTCLHLASKAGNLEVVRRLVDEGQDILLEDIDGMSPFHYALKEGHLEVLQYMSQACDKALSGVWDTLDRHGRTPLHHHVSSVFCYTDVVDFLIQAGCDVNQPDDGGNSSLGLHVGSFRLGLDREMFSHLVKQGADPLWVNARRQNLLHLVMRHRGADNEVFEYLFNRGVDLKARDVDEKTFMHYGAIHGAFTEELIEFLRRRGVLDLHTRDSFGKSPLDYAEEKAHQEFPDDILLHFERKWEKSFKVLTAVDHTLL</sequence>
<dbReference type="SUPFAM" id="SSF52540">
    <property type="entry name" value="P-loop containing nucleoside triphosphate hydrolases"/>
    <property type="match status" value="1"/>
</dbReference>
<keyword evidence="2" id="KW-0040">ANK repeat</keyword>
<dbReference type="SMART" id="SM00248">
    <property type="entry name" value="ANK"/>
    <property type="match status" value="10"/>
</dbReference>
<dbReference type="InterPro" id="IPR054471">
    <property type="entry name" value="GPIID_WHD"/>
</dbReference>
<reference evidence="4" key="1">
    <citation type="submission" date="2018-10" db="EMBL/GenBank/DDBJ databases">
        <title>FDA dAtabase for Regulatory Grade micrObial Sequences (FDA-ARGOS): Supporting development and validation of Infectious Disease Dx tests.</title>
        <authorList>
            <person name="Kerrigan L."/>
            <person name="Tallon L."/>
            <person name="Sadzewicz L."/>
            <person name="Sengamalay N."/>
            <person name="Ott S."/>
            <person name="Godinez A."/>
            <person name="Nagaraj S."/>
            <person name="Vavikolanu K."/>
            <person name="Nadendla S."/>
            <person name="George J."/>
            <person name="Sichtig H."/>
        </authorList>
    </citation>
    <scope>NUCLEOTIDE SEQUENCE [LARGE SCALE GENOMIC DNA]</scope>
    <source>
        <strain evidence="4">FDAARGOS_311</strain>
    </source>
</reference>
<protein>
    <submittedName>
        <fullName evidence="3">Putative integral membrane protein</fullName>
    </submittedName>
</protein>
<dbReference type="Pfam" id="PF00023">
    <property type="entry name" value="Ank"/>
    <property type="match status" value="2"/>
</dbReference>
<dbReference type="EMBL" id="NKJJ02000002">
    <property type="protein sequence ID" value="TPR04915.1"/>
    <property type="molecule type" value="Genomic_DNA"/>
</dbReference>
<organism evidence="3 4">
    <name type="scientific">Aspergillus niger</name>
    <dbReference type="NCBI Taxonomy" id="5061"/>
    <lineage>
        <taxon>Eukaryota</taxon>
        <taxon>Fungi</taxon>
        <taxon>Dikarya</taxon>
        <taxon>Ascomycota</taxon>
        <taxon>Pezizomycotina</taxon>
        <taxon>Eurotiomycetes</taxon>
        <taxon>Eurotiomycetidae</taxon>
        <taxon>Eurotiales</taxon>
        <taxon>Aspergillaceae</taxon>
        <taxon>Aspergillus</taxon>
        <taxon>Aspergillus subgen. Circumdati</taxon>
    </lineage>
</organism>
<dbReference type="GO" id="GO:0009116">
    <property type="term" value="P:nucleoside metabolic process"/>
    <property type="evidence" value="ECO:0007669"/>
    <property type="project" value="InterPro"/>
</dbReference>
<comment type="caution">
    <text evidence="3">The sequence shown here is derived from an EMBL/GenBank/DDBJ whole genome shotgun (WGS) entry which is preliminary data.</text>
</comment>
<dbReference type="Pfam" id="PF24883">
    <property type="entry name" value="NPHP3_N"/>
    <property type="match status" value="1"/>
</dbReference>
<dbReference type="InterPro" id="IPR000845">
    <property type="entry name" value="Nucleoside_phosphorylase_d"/>
</dbReference>
<dbReference type="SUPFAM" id="SSF53167">
    <property type="entry name" value="Purine and uridine phosphorylases"/>
    <property type="match status" value="1"/>
</dbReference>
<proteinExistence type="predicted"/>
<evidence type="ECO:0000313" key="3">
    <source>
        <dbReference type="EMBL" id="TPR04915.1"/>
    </source>
</evidence>
<dbReference type="InterPro" id="IPR002110">
    <property type="entry name" value="Ankyrin_rpt"/>
</dbReference>
<dbReference type="VEuPathDB" id="FungiDB:An11g08920"/>
<dbReference type="SUPFAM" id="SSF48403">
    <property type="entry name" value="Ankyrin repeat"/>
    <property type="match status" value="2"/>
</dbReference>
<dbReference type="InterPro" id="IPR053137">
    <property type="entry name" value="NLR-like"/>
</dbReference>
<evidence type="ECO:0000256" key="1">
    <source>
        <dbReference type="ARBA" id="ARBA00022737"/>
    </source>
</evidence>
<dbReference type="Gene3D" id="3.40.50.1580">
    <property type="entry name" value="Nucleoside phosphorylase domain"/>
    <property type="match status" value="1"/>
</dbReference>
<dbReference type="VEuPathDB" id="FungiDB:M747DRAFT_264788"/>
<dbReference type="VEuPathDB" id="FungiDB:ATCC64974_93750"/>
<feature type="repeat" description="ANK" evidence="2">
    <location>
        <begin position="841"/>
        <end position="873"/>
    </location>
</feature>
<dbReference type="InterPro" id="IPR056884">
    <property type="entry name" value="NPHP3-like_N"/>
</dbReference>
<feature type="repeat" description="ANK" evidence="2">
    <location>
        <begin position="1188"/>
        <end position="1222"/>
    </location>
</feature>
<dbReference type="PROSITE" id="PS50837">
    <property type="entry name" value="NACHT"/>
    <property type="match status" value="1"/>
</dbReference>
<dbReference type="Pfam" id="PF12796">
    <property type="entry name" value="Ank_2"/>
    <property type="match status" value="2"/>
</dbReference>
<dbReference type="eggNOG" id="KOG4177">
    <property type="taxonomic scope" value="Eukaryota"/>
</dbReference>
<keyword evidence="1" id="KW-0677">Repeat</keyword>
<dbReference type="InterPro" id="IPR007111">
    <property type="entry name" value="NACHT_NTPase"/>
</dbReference>
<dbReference type="VEuPathDB" id="FungiDB:ASPNIDRAFT2_1127921"/>
<dbReference type="Pfam" id="PF01048">
    <property type="entry name" value="PNP_UDP_1"/>
    <property type="match status" value="1"/>
</dbReference>
<dbReference type="InterPro" id="IPR036770">
    <property type="entry name" value="Ankyrin_rpt-contain_sf"/>
</dbReference>
<dbReference type="PANTHER" id="PTHR46082">
    <property type="entry name" value="ATP/GTP-BINDING PROTEIN-RELATED"/>
    <property type="match status" value="1"/>
</dbReference>
<dbReference type="Proteomes" id="UP000197666">
    <property type="component" value="Unassembled WGS sequence"/>
</dbReference>
<dbReference type="Gene3D" id="3.40.50.300">
    <property type="entry name" value="P-loop containing nucleotide triphosphate hydrolases"/>
    <property type="match status" value="1"/>
</dbReference>
<gene>
    <name evidence="3" type="ORF">CAN33_0032120</name>
</gene>
<dbReference type="PROSITE" id="PS50297">
    <property type="entry name" value="ANK_REP_REGION"/>
    <property type="match status" value="4"/>
</dbReference>
<name>A0A254UNF8_ASPNG</name>
<feature type="repeat" description="ANK" evidence="2">
    <location>
        <begin position="973"/>
        <end position="1005"/>
    </location>
</feature>
<evidence type="ECO:0000313" key="4">
    <source>
        <dbReference type="Proteomes" id="UP000197666"/>
    </source>
</evidence>
<dbReference type="PROSITE" id="PS50088">
    <property type="entry name" value="ANK_REPEAT"/>
    <property type="match status" value="5"/>
</dbReference>
<feature type="repeat" description="ANK" evidence="2">
    <location>
        <begin position="1117"/>
        <end position="1149"/>
    </location>
</feature>
<feature type="repeat" description="ANK" evidence="2">
    <location>
        <begin position="1150"/>
        <end position="1170"/>
    </location>
</feature>
<dbReference type="Pfam" id="PF22939">
    <property type="entry name" value="WHD_GPIID"/>
    <property type="match status" value="1"/>
</dbReference>
<accession>A0A254UNF8</accession>
<dbReference type="InterPro" id="IPR027417">
    <property type="entry name" value="P-loop_NTPase"/>
</dbReference>
<dbReference type="Gene3D" id="1.25.40.20">
    <property type="entry name" value="Ankyrin repeat-containing domain"/>
    <property type="match status" value="3"/>
</dbReference>